<evidence type="ECO:0000313" key="3">
    <source>
        <dbReference type="Proteomes" id="UP000324209"/>
    </source>
</evidence>
<sequence>MRKAVILTSLFLFIFASTAGTEILTQDNCVILDSLELSGNGYDQSPGEEGIGLLSEDTEEMEGRTRVQTILLSILGKEIYGPLLASTELPKVSIFTQDLYLVFSQSLRAPPLCSL</sequence>
<evidence type="ECO:0000256" key="1">
    <source>
        <dbReference type="SAM" id="SignalP"/>
    </source>
</evidence>
<keyword evidence="1" id="KW-0732">Signal</keyword>
<feature type="signal peptide" evidence="1">
    <location>
        <begin position="1"/>
        <end position="19"/>
    </location>
</feature>
<proteinExistence type="predicted"/>
<dbReference type="Proteomes" id="UP000324209">
    <property type="component" value="Chromosome"/>
</dbReference>
<dbReference type="EMBL" id="CP036150">
    <property type="protein sequence ID" value="QEN06883.1"/>
    <property type="molecule type" value="Genomic_DNA"/>
</dbReference>
<reference evidence="2 3" key="1">
    <citation type="submission" date="2019-02" db="EMBL/GenBank/DDBJ databases">
        <title>Complete Genome Sequence and Methylome Analysis of free living Spirochaetas.</title>
        <authorList>
            <person name="Fomenkov A."/>
            <person name="Dubinina G."/>
            <person name="Leshcheva N."/>
            <person name="Mikheeva N."/>
            <person name="Grabovich M."/>
            <person name="Vincze T."/>
            <person name="Roberts R.J."/>
        </authorList>
    </citation>
    <scope>NUCLEOTIDE SEQUENCE [LARGE SCALE GENOMIC DNA]</scope>
    <source>
        <strain evidence="2 3">K2</strain>
    </source>
</reference>
<dbReference type="AlphaFoldDB" id="A0A5C1QFI3"/>
<organism evidence="2 3">
    <name type="scientific">Oceanispirochaeta crateris</name>
    <dbReference type="NCBI Taxonomy" id="2518645"/>
    <lineage>
        <taxon>Bacteria</taxon>
        <taxon>Pseudomonadati</taxon>
        <taxon>Spirochaetota</taxon>
        <taxon>Spirochaetia</taxon>
        <taxon>Spirochaetales</taxon>
        <taxon>Spirochaetaceae</taxon>
        <taxon>Oceanispirochaeta</taxon>
    </lineage>
</organism>
<keyword evidence="3" id="KW-1185">Reference proteome</keyword>
<dbReference type="RefSeq" id="WP_149484965.1">
    <property type="nucleotide sequence ID" value="NZ_CP036150.1"/>
</dbReference>
<feature type="chain" id="PRO_5022674214" evidence="1">
    <location>
        <begin position="20"/>
        <end position="115"/>
    </location>
</feature>
<dbReference type="KEGG" id="ock:EXM22_02315"/>
<name>A0A5C1QFI3_9SPIO</name>
<accession>A0A5C1QFI3</accession>
<evidence type="ECO:0000313" key="2">
    <source>
        <dbReference type="EMBL" id="QEN06883.1"/>
    </source>
</evidence>
<protein>
    <submittedName>
        <fullName evidence="2">Uncharacterized protein</fullName>
    </submittedName>
</protein>
<gene>
    <name evidence="2" type="ORF">EXM22_02315</name>
</gene>